<dbReference type="InterPro" id="IPR011990">
    <property type="entry name" value="TPR-like_helical_dom_sf"/>
</dbReference>
<sequence>MRASKAINYLEGKLANKTWNSAIKTTLSAFVLAGISGVAHQSAFAQSILQKDGNLAPMEDTYTFDGEAGQTMTIELESSDFDTVLQLKGPDGKLLTTNDDYGVTLNSTIVIELPASGTYSAIATSYSGLGGSYQIEVRPASEYEQVFNRAYEFTVSEDYPNAVEAYSAAIALSDADPNAYIGRAEAFLSKAYLEFTDETGDLDDLPDDVILAVASDYNKAANLLEQQGQTGPATSLREQAQYFMRAEPPAQPEMIPVEPDGGIGDGAQPLLEPLPETPGE</sequence>
<gene>
    <name evidence="3" type="ORF">DCF25_03635</name>
</gene>
<dbReference type="Gene3D" id="1.25.40.10">
    <property type="entry name" value="Tetratricopeptide repeat domain"/>
    <property type="match status" value="1"/>
</dbReference>
<reference evidence="4" key="1">
    <citation type="submission" date="2018-04" db="EMBL/GenBank/DDBJ databases">
        <authorList>
            <person name="Cornet L."/>
        </authorList>
    </citation>
    <scope>NUCLEOTIDE SEQUENCE [LARGE SCALE GENOMIC DNA]</scope>
</reference>
<feature type="compositionally biased region" description="Low complexity" evidence="1">
    <location>
        <begin position="269"/>
        <end position="280"/>
    </location>
</feature>
<dbReference type="EMBL" id="QBMC01000013">
    <property type="protein sequence ID" value="PZO22172.1"/>
    <property type="molecule type" value="Genomic_DNA"/>
</dbReference>
<proteinExistence type="predicted"/>
<dbReference type="AlphaFoldDB" id="A0A2W4UP03"/>
<dbReference type="InterPro" id="IPR007280">
    <property type="entry name" value="Peptidase_C_arc/bac"/>
</dbReference>
<feature type="domain" description="Peptidase C-terminal archaeal/bacterial" evidence="2">
    <location>
        <begin position="60"/>
        <end position="120"/>
    </location>
</feature>
<reference evidence="3 4" key="2">
    <citation type="submission" date="2018-06" db="EMBL/GenBank/DDBJ databases">
        <title>Metagenomic assembly of (sub)arctic Cyanobacteria and their associated microbiome from non-axenic cultures.</title>
        <authorList>
            <person name="Baurain D."/>
        </authorList>
    </citation>
    <scope>NUCLEOTIDE SEQUENCE [LARGE SCALE GENOMIC DNA]</scope>
    <source>
        <strain evidence="3">ULC129bin1</strain>
    </source>
</reference>
<protein>
    <recommendedName>
        <fullName evidence="2">Peptidase C-terminal archaeal/bacterial domain-containing protein</fullName>
    </recommendedName>
</protein>
<evidence type="ECO:0000313" key="3">
    <source>
        <dbReference type="EMBL" id="PZO22172.1"/>
    </source>
</evidence>
<evidence type="ECO:0000259" key="2">
    <source>
        <dbReference type="Pfam" id="PF04151"/>
    </source>
</evidence>
<organism evidence="3 4">
    <name type="scientific">Leptolyngbya foveolarum</name>
    <dbReference type="NCBI Taxonomy" id="47253"/>
    <lineage>
        <taxon>Bacteria</taxon>
        <taxon>Bacillati</taxon>
        <taxon>Cyanobacteriota</taxon>
        <taxon>Cyanophyceae</taxon>
        <taxon>Leptolyngbyales</taxon>
        <taxon>Leptolyngbyaceae</taxon>
        <taxon>Leptolyngbya group</taxon>
        <taxon>Leptolyngbya</taxon>
    </lineage>
</organism>
<dbReference type="Proteomes" id="UP000249354">
    <property type="component" value="Unassembled WGS sequence"/>
</dbReference>
<dbReference type="Gene3D" id="2.60.120.380">
    <property type="match status" value="1"/>
</dbReference>
<accession>A0A2W4UP03</accession>
<dbReference type="SUPFAM" id="SSF48452">
    <property type="entry name" value="TPR-like"/>
    <property type="match status" value="1"/>
</dbReference>
<evidence type="ECO:0000313" key="4">
    <source>
        <dbReference type="Proteomes" id="UP000249354"/>
    </source>
</evidence>
<comment type="caution">
    <text evidence="3">The sequence shown here is derived from an EMBL/GenBank/DDBJ whole genome shotgun (WGS) entry which is preliminary data.</text>
</comment>
<name>A0A2W4UP03_9CYAN</name>
<evidence type="ECO:0000256" key="1">
    <source>
        <dbReference type="SAM" id="MobiDB-lite"/>
    </source>
</evidence>
<feature type="region of interest" description="Disordered" evidence="1">
    <location>
        <begin position="250"/>
        <end position="280"/>
    </location>
</feature>
<dbReference type="Pfam" id="PF04151">
    <property type="entry name" value="PPC"/>
    <property type="match status" value="1"/>
</dbReference>